<comment type="caution">
    <text evidence="9">The sequence shown here is derived from an EMBL/GenBank/DDBJ whole genome shotgun (WGS) entry which is preliminary data.</text>
</comment>
<dbReference type="PANTHER" id="PTHR34581:SF2">
    <property type="entry name" value="PTS SYSTEM N,N'-DIACETYLCHITOBIOSE-SPECIFIC EIIB COMPONENT"/>
    <property type="match status" value="1"/>
</dbReference>
<dbReference type="Pfam" id="PF02302">
    <property type="entry name" value="PTS_IIB"/>
    <property type="match status" value="1"/>
</dbReference>
<keyword evidence="10" id="KW-1185">Reference proteome</keyword>
<keyword evidence="2" id="KW-0597">Phosphoprotein</keyword>
<gene>
    <name evidence="9" type="ORF">JOD45_001325</name>
</gene>
<feature type="domain" description="PTS EIIB type-3" evidence="8">
    <location>
        <begin position="1"/>
        <end position="100"/>
    </location>
</feature>
<evidence type="ECO:0000256" key="6">
    <source>
        <dbReference type="ARBA" id="ARBA00022777"/>
    </source>
</evidence>
<dbReference type="CDD" id="cd05564">
    <property type="entry name" value="PTS_IIB_chitobiose_lichenan"/>
    <property type="match status" value="1"/>
</dbReference>
<dbReference type="RefSeq" id="WP_205003051.1">
    <property type="nucleotide sequence ID" value="NZ_JAFBER010000006.1"/>
</dbReference>
<evidence type="ECO:0000256" key="7">
    <source>
        <dbReference type="PROSITE-ProRule" id="PRU00423"/>
    </source>
</evidence>
<evidence type="ECO:0000256" key="3">
    <source>
        <dbReference type="ARBA" id="ARBA00022597"/>
    </source>
</evidence>
<dbReference type="InterPro" id="IPR003501">
    <property type="entry name" value="PTS_EIIB_2/3"/>
</dbReference>
<dbReference type="PANTHER" id="PTHR34581">
    <property type="entry name" value="PTS SYSTEM N,N'-DIACETYLCHITOBIOSE-SPECIFIC EIIB COMPONENT"/>
    <property type="match status" value="1"/>
</dbReference>
<dbReference type="Gene3D" id="3.40.50.2300">
    <property type="match status" value="1"/>
</dbReference>
<evidence type="ECO:0000256" key="2">
    <source>
        <dbReference type="ARBA" id="ARBA00022553"/>
    </source>
</evidence>
<keyword evidence="6" id="KW-0418">Kinase</keyword>
<accession>A0ABS2PYI6</accession>
<organism evidence="9 10">
    <name type="scientific">Scopulibacillus daqui</name>
    <dbReference type="NCBI Taxonomy" id="1469162"/>
    <lineage>
        <taxon>Bacteria</taxon>
        <taxon>Bacillati</taxon>
        <taxon>Bacillota</taxon>
        <taxon>Bacilli</taxon>
        <taxon>Bacillales</taxon>
        <taxon>Sporolactobacillaceae</taxon>
        <taxon>Scopulibacillus</taxon>
    </lineage>
</organism>
<keyword evidence="3" id="KW-0762">Sugar transport</keyword>
<evidence type="ECO:0000313" key="10">
    <source>
        <dbReference type="Proteomes" id="UP000808914"/>
    </source>
</evidence>
<sequence>MNILLCCAGGMSTSLLVTKMREAAEGKGMEINISAVGLNEVDQHIDDADILLLGPQVRYKLVELKKLTEEKGIPIDVINPIDYGMVNGKNVLEHALTFQK</sequence>
<evidence type="ECO:0000256" key="4">
    <source>
        <dbReference type="ARBA" id="ARBA00022679"/>
    </source>
</evidence>
<evidence type="ECO:0000313" key="9">
    <source>
        <dbReference type="EMBL" id="MBM7645114.1"/>
    </source>
</evidence>
<evidence type="ECO:0000256" key="5">
    <source>
        <dbReference type="ARBA" id="ARBA00022683"/>
    </source>
</evidence>
<dbReference type="InterPro" id="IPR036095">
    <property type="entry name" value="PTS_EIIB-like_sf"/>
</dbReference>
<keyword evidence="1" id="KW-0813">Transport</keyword>
<dbReference type="SUPFAM" id="SSF52794">
    <property type="entry name" value="PTS system IIB component-like"/>
    <property type="match status" value="1"/>
</dbReference>
<dbReference type="NCBIfam" id="TIGR00853">
    <property type="entry name" value="pts-lac"/>
    <property type="match status" value="1"/>
</dbReference>
<name>A0ABS2PYI6_9BACL</name>
<dbReference type="EMBL" id="JAFBER010000006">
    <property type="protein sequence ID" value="MBM7645114.1"/>
    <property type="molecule type" value="Genomic_DNA"/>
</dbReference>
<dbReference type="Proteomes" id="UP000808914">
    <property type="component" value="Unassembled WGS sequence"/>
</dbReference>
<proteinExistence type="predicted"/>
<reference evidence="9 10" key="1">
    <citation type="submission" date="2021-01" db="EMBL/GenBank/DDBJ databases">
        <title>Genomic Encyclopedia of Type Strains, Phase IV (KMG-IV): sequencing the most valuable type-strain genomes for metagenomic binning, comparative biology and taxonomic classification.</title>
        <authorList>
            <person name="Goeker M."/>
        </authorList>
    </citation>
    <scope>NUCLEOTIDE SEQUENCE [LARGE SCALE GENOMIC DNA]</scope>
    <source>
        <strain evidence="9 10">DSM 28236</strain>
    </source>
</reference>
<dbReference type="PROSITE" id="PS51100">
    <property type="entry name" value="PTS_EIIB_TYPE_3"/>
    <property type="match status" value="1"/>
</dbReference>
<keyword evidence="4" id="KW-0808">Transferase</keyword>
<dbReference type="InterPro" id="IPR051819">
    <property type="entry name" value="PTS_sugar-specific_EIIB"/>
</dbReference>
<evidence type="ECO:0000256" key="1">
    <source>
        <dbReference type="ARBA" id="ARBA00022448"/>
    </source>
</evidence>
<dbReference type="InterPro" id="IPR013012">
    <property type="entry name" value="PTS_EIIB_3"/>
</dbReference>
<protein>
    <submittedName>
        <fullName evidence="9">PTS system cellobiose-specific IIB component</fullName>
    </submittedName>
</protein>
<feature type="modified residue" description="Phosphocysteine; by EIIA" evidence="7">
    <location>
        <position position="7"/>
    </location>
</feature>
<keyword evidence="5" id="KW-0598">Phosphotransferase system</keyword>
<evidence type="ECO:0000259" key="8">
    <source>
        <dbReference type="PROSITE" id="PS51100"/>
    </source>
</evidence>